<gene>
    <name evidence="1" type="ORF">Q4521_15220</name>
</gene>
<organism evidence="1 2">
    <name type="scientific">Saccharophagus degradans</name>
    <dbReference type="NCBI Taxonomy" id="86304"/>
    <lineage>
        <taxon>Bacteria</taxon>
        <taxon>Pseudomonadati</taxon>
        <taxon>Pseudomonadota</taxon>
        <taxon>Gammaproteobacteria</taxon>
        <taxon>Cellvibrionales</taxon>
        <taxon>Cellvibrionaceae</taxon>
        <taxon>Saccharophagus</taxon>
    </lineage>
</organism>
<evidence type="ECO:0000313" key="1">
    <source>
        <dbReference type="EMBL" id="MDO6423833.1"/>
    </source>
</evidence>
<reference evidence="1" key="1">
    <citation type="submission" date="2023-07" db="EMBL/GenBank/DDBJ databases">
        <title>Genome content predicts the carbon catabolic preferences of heterotrophic bacteria.</title>
        <authorList>
            <person name="Gralka M."/>
        </authorList>
    </citation>
    <scope>NUCLEOTIDE SEQUENCE</scope>
    <source>
        <strain evidence="1">I3M17_2</strain>
    </source>
</reference>
<evidence type="ECO:0000313" key="2">
    <source>
        <dbReference type="Proteomes" id="UP001169760"/>
    </source>
</evidence>
<accession>A0AAW7XAP4</accession>
<name>A0AAW7XAP4_9GAMM</name>
<comment type="caution">
    <text evidence="1">The sequence shown here is derived from an EMBL/GenBank/DDBJ whole genome shotgun (WGS) entry which is preliminary data.</text>
</comment>
<dbReference type="Proteomes" id="UP001169760">
    <property type="component" value="Unassembled WGS sequence"/>
</dbReference>
<sequence>MWKKKPLYDLNTPPSRIVSYTDLPPGCRVLKVFNLSEDTDEDRIIFIDNNGLLSILYVSESILASGQPLSVNVQTDVTFQFLSWFPEALVEFMKPPADGGLHAGAMITADENVDGEMLSIYRIQSPSGYGVINRSRCHWRYNPETTFEDQRVRFTDYVLFNAGMLDWMKAGSWRND</sequence>
<proteinExistence type="predicted"/>
<protein>
    <submittedName>
        <fullName evidence="1">Uncharacterized protein</fullName>
    </submittedName>
</protein>
<dbReference type="EMBL" id="JAUOPB010000011">
    <property type="protein sequence ID" value="MDO6423833.1"/>
    <property type="molecule type" value="Genomic_DNA"/>
</dbReference>
<dbReference type="AlphaFoldDB" id="A0AAW7XAP4"/>